<keyword evidence="2" id="KW-0378">Hydrolase</keyword>
<dbReference type="OrthoDB" id="9802901at2"/>
<protein>
    <submittedName>
        <fullName evidence="2">HNH endonuclease</fullName>
    </submittedName>
</protein>
<dbReference type="InterPro" id="IPR002711">
    <property type="entry name" value="HNH"/>
</dbReference>
<dbReference type="PANTHER" id="PTHR33877">
    <property type="entry name" value="SLL1193 PROTEIN"/>
    <property type="match status" value="1"/>
</dbReference>
<dbReference type="AlphaFoldDB" id="A0A5C4S6U9"/>
<dbReference type="PANTHER" id="PTHR33877:SF2">
    <property type="entry name" value="OS07G0170200 PROTEIN"/>
    <property type="match status" value="1"/>
</dbReference>
<organism evidence="2 3">
    <name type="scientific">Chlorobaculum thiosulfatiphilum</name>
    <name type="common">Chlorobium limicola f.sp. thiosulfatophilum</name>
    <dbReference type="NCBI Taxonomy" id="115852"/>
    <lineage>
        <taxon>Bacteria</taxon>
        <taxon>Pseudomonadati</taxon>
        <taxon>Chlorobiota</taxon>
        <taxon>Chlorobiia</taxon>
        <taxon>Chlorobiales</taxon>
        <taxon>Chlorobiaceae</taxon>
        <taxon>Chlorobaculum</taxon>
    </lineage>
</organism>
<reference evidence="2 3" key="1">
    <citation type="submission" date="2019-05" db="EMBL/GenBank/DDBJ databases">
        <title>Draft Whole-Genome sequence of the green sulfur bacterium Chlorobaculum thiosulfatiphilum DSM 249.</title>
        <authorList>
            <person name="Meyer T.E."/>
            <person name="Kyndt J.A."/>
        </authorList>
    </citation>
    <scope>NUCLEOTIDE SEQUENCE [LARGE SCALE GENOMIC DNA]</scope>
    <source>
        <strain evidence="2 3">DSM 249</strain>
    </source>
</reference>
<comment type="caution">
    <text evidence="2">The sequence shown here is derived from an EMBL/GenBank/DDBJ whole genome shotgun (WGS) entry which is preliminary data.</text>
</comment>
<dbReference type="Proteomes" id="UP000308271">
    <property type="component" value="Unassembled WGS sequence"/>
</dbReference>
<sequence length="170" mass="19440">MLLQKSKVLVLNASYEPLSICDARNAVLLLFCGKAMMVASHPEHRIHTVTKSYPLPSIVRLMVYVRIDYRSAVLNRKNLFMRDGFRCQYCGRKDETLTVDHVIPKSRGGEDAWENLTTACKPCNTKKGNRTPAEAGMAMLKKPCRPSNITLMRQHYLSISDEWKPYLFMS</sequence>
<dbReference type="GO" id="GO:0008270">
    <property type="term" value="F:zinc ion binding"/>
    <property type="evidence" value="ECO:0007669"/>
    <property type="project" value="InterPro"/>
</dbReference>
<name>A0A5C4S6U9_CHLTI</name>
<gene>
    <name evidence="2" type="ORF">FGF66_05290</name>
</gene>
<dbReference type="GO" id="GO:0004519">
    <property type="term" value="F:endonuclease activity"/>
    <property type="evidence" value="ECO:0007669"/>
    <property type="project" value="UniProtKB-KW"/>
</dbReference>
<evidence type="ECO:0000259" key="1">
    <source>
        <dbReference type="SMART" id="SM00507"/>
    </source>
</evidence>
<feature type="domain" description="HNH nuclease" evidence="1">
    <location>
        <begin position="74"/>
        <end position="125"/>
    </location>
</feature>
<evidence type="ECO:0000313" key="3">
    <source>
        <dbReference type="Proteomes" id="UP000308271"/>
    </source>
</evidence>
<dbReference type="SMART" id="SM00507">
    <property type="entry name" value="HNHc"/>
    <property type="match status" value="1"/>
</dbReference>
<proteinExistence type="predicted"/>
<keyword evidence="2" id="KW-0255">Endonuclease</keyword>
<dbReference type="CDD" id="cd00085">
    <property type="entry name" value="HNHc"/>
    <property type="match status" value="1"/>
</dbReference>
<evidence type="ECO:0000313" key="2">
    <source>
        <dbReference type="EMBL" id="TNJ39166.1"/>
    </source>
</evidence>
<dbReference type="InterPro" id="IPR003615">
    <property type="entry name" value="HNH_nuc"/>
</dbReference>
<keyword evidence="3" id="KW-1185">Reference proteome</keyword>
<dbReference type="RefSeq" id="WP_139456644.1">
    <property type="nucleotide sequence ID" value="NZ_VDCH01000008.1"/>
</dbReference>
<dbReference type="Pfam" id="PF01844">
    <property type="entry name" value="HNH"/>
    <property type="match status" value="1"/>
</dbReference>
<keyword evidence="2" id="KW-0540">Nuclease</keyword>
<dbReference type="InterPro" id="IPR052892">
    <property type="entry name" value="NA-targeting_endonuclease"/>
</dbReference>
<dbReference type="EMBL" id="VDCH01000008">
    <property type="protein sequence ID" value="TNJ39166.1"/>
    <property type="molecule type" value="Genomic_DNA"/>
</dbReference>
<accession>A0A5C4S6U9</accession>
<dbReference type="GO" id="GO:0003676">
    <property type="term" value="F:nucleic acid binding"/>
    <property type="evidence" value="ECO:0007669"/>
    <property type="project" value="InterPro"/>
</dbReference>
<dbReference type="Gene3D" id="1.10.30.50">
    <property type="match status" value="1"/>
</dbReference>